<keyword evidence="1" id="KW-0472">Membrane</keyword>
<evidence type="ECO:0000256" key="1">
    <source>
        <dbReference type="SAM" id="Phobius"/>
    </source>
</evidence>
<feature type="transmembrane region" description="Helical" evidence="1">
    <location>
        <begin position="35"/>
        <end position="52"/>
    </location>
</feature>
<gene>
    <name evidence="2" type="ORF">A2955_00695</name>
</gene>
<feature type="transmembrane region" description="Helical" evidence="1">
    <location>
        <begin position="227"/>
        <end position="245"/>
    </location>
</feature>
<dbReference type="InterPro" id="IPR051533">
    <property type="entry name" value="WaaL-like"/>
</dbReference>
<sequence length="374" mass="43042">MQSFLKITKSSIHKVFLLLTGIFLFAGGVNPTNFFYYNLLFILLSLLFLFYIKRSKPDFKLPQAITEYKVFLAVFLITFFWSKNFLVSLYFFSIFVTGGLVWLISYNFKKELENNFLRIIIFLGFIFLGLYLTGLITQRLPANSLSLFLPTTTNRSHNHLGDFWILPLLIIFQKWMVRRESVDKKLLLVVAAGVFALFVSMSRSALVALGTGLILLIKTNSRIPRKFLMIAGLLVVAAIFIYSGLGKPIFSARPYFTQAINSFPDNLYGVGYGNFGHISLSVKDLKDEFSSYTHNFVLEMIVGFGVYSIVFFYWLFRVLKDAFIIKNRLGIYGILFIALTVNFMFDFTYAIPTLLWIWFALIGIIQKRADEKVK</sequence>
<reference evidence="2 3" key="1">
    <citation type="journal article" date="2016" name="Nat. Commun.">
        <title>Thousands of microbial genomes shed light on interconnected biogeochemical processes in an aquifer system.</title>
        <authorList>
            <person name="Anantharaman K."/>
            <person name="Brown C.T."/>
            <person name="Hug L.A."/>
            <person name="Sharon I."/>
            <person name="Castelle C.J."/>
            <person name="Probst A.J."/>
            <person name="Thomas B.C."/>
            <person name="Singh A."/>
            <person name="Wilkins M.J."/>
            <person name="Karaoz U."/>
            <person name="Brodie E.L."/>
            <person name="Williams K.H."/>
            <person name="Hubbard S.S."/>
            <person name="Banfield J.F."/>
        </authorList>
    </citation>
    <scope>NUCLEOTIDE SEQUENCE [LARGE SCALE GENOMIC DNA]</scope>
</reference>
<proteinExistence type="predicted"/>
<dbReference type="Proteomes" id="UP000177501">
    <property type="component" value="Unassembled WGS sequence"/>
</dbReference>
<dbReference type="AlphaFoldDB" id="A0A1F8B4E0"/>
<dbReference type="PANTHER" id="PTHR37422:SF13">
    <property type="entry name" value="LIPOPOLYSACCHARIDE BIOSYNTHESIS PROTEIN PA4999-RELATED"/>
    <property type="match status" value="1"/>
</dbReference>
<dbReference type="EMBL" id="MGHA01000039">
    <property type="protein sequence ID" value="OGM58896.1"/>
    <property type="molecule type" value="Genomic_DNA"/>
</dbReference>
<feature type="transmembrane region" description="Helical" evidence="1">
    <location>
        <begin position="323"/>
        <end position="341"/>
    </location>
</feature>
<evidence type="ECO:0008006" key="4">
    <source>
        <dbReference type="Google" id="ProtNLM"/>
    </source>
</evidence>
<feature type="transmembrane region" description="Helical" evidence="1">
    <location>
        <begin position="296"/>
        <end position="316"/>
    </location>
</feature>
<dbReference type="PANTHER" id="PTHR37422">
    <property type="entry name" value="TEICHURONIC ACID BIOSYNTHESIS PROTEIN TUAE"/>
    <property type="match status" value="1"/>
</dbReference>
<feature type="transmembrane region" description="Helical" evidence="1">
    <location>
        <begin position="12"/>
        <end position="29"/>
    </location>
</feature>
<keyword evidence="1" id="KW-1133">Transmembrane helix</keyword>
<feature type="transmembrane region" description="Helical" evidence="1">
    <location>
        <begin position="87"/>
        <end position="104"/>
    </location>
</feature>
<feature type="transmembrane region" description="Helical" evidence="1">
    <location>
        <begin position="64"/>
        <end position="81"/>
    </location>
</feature>
<accession>A0A1F8B4E0</accession>
<comment type="caution">
    <text evidence="2">The sequence shown here is derived from an EMBL/GenBank/DDBJ whole genome shotgun (WGS) entry which is preliminary data.</text>
</comment>
<name>A0A1F8B4E0_9BACT</name>
<evidence type="ECO:0000313" key="3">
    <source>
        <dbReference type="Proteomes" id="UP000177501"/>
    </source>
</evidence>
<evidence type="ECO:0000313" key="2">
    <source>
        <dbReference type="EMBL" id="OGM58896.1"/>
    </source>
</evidence>
<feature type="transmembrane region" description="Helical" evidence="1">
    <location>
        <begin position="186"/>
        <end position="215"/>
    </location>
</feature>
<protein>
    <recommendedName>
        <fullName evidence="4">O-antigen polymerase</fullName>
    </recommendedName>
</protein>
<keyword evidence="1" id="KW-0812">Transmembrane</keyword>
<organism evidence="2 3">
    <name type="scientific">Candidatus Woesebacteria bacterium RIFCSPLOWO2_01_FULL_37_19</name>
    <dbReference type="NCBI Taxonomy" id="1802514"/>
    <lineage>
        <taxon>Bacteria</taxon>
        <taxon>Candidatus Woeseibacteriota</taxon>
    </lineage>
</organism>
<feature type="transmembrane region" description="Helical" evidence="1">
    <location>
        <begin position="116"/>
        <end position="136"/>
    </location>
</feature>